<reference evidence="2" key="2">
    <citation type="submission" date="2017-07" db="EMBL/GenBank/DDBJ databases">
        <authorList>
            <person name="Sun Z.S."/>
            <person name="Albrecht U."/>
            <person name="Echele G."/>
            <person name="Lee C.C."/>
        </authorList>
    </citation>
    <scope>NUCLEOTIDE SEQUENCE</scope>
    <source>
        <strain evidence="2">CNCM I 4546</strain>
    </source>
</reference>
<dbReference type="EMBL" id="WKQN01000003">
    <property type="protein sequence ID" value="MSC62442.1"/>
    <property type="molecule type" value="Genomic_DNA"/>
</dbReference>
<dbReference type="EMBL" id="NMTV01000164">
    <property type="protein sequence ID" value="PDX70923.1"/>
    <property type="molecule type" value="Genomic_DNA"/>
</dbReference>
<gene>
    <name evidence="2" type="ORF">CGS55_16430</name>
    <name evidence="1" type="ORF">GKD95_03590</name>
</gene>
<evidence type="ECO:0000313" key="4">
    <source>
        <dbReference type="Proteomes" id="UP000461506"/>
    </source>
</evidence>
<accession>A0A2A6ZVS5</accession>
<proteinExistence type="predicted"/>
<sequence length="74" mass="8407">MEQKMIDLSEVSYREILDCIVDASLGRLSPYFQEYARHEITSLANADGELPQAAVILQDVLERLLNEIPQISDE</sequence>
<comment type="caution">
    <text evidence="2">The sequence shown here is derived from an EMBL/GenBank/DDBJ whole genome shotgun (WGS) entry which is preliminary data.</text>
</comment>
<evidence type="ECO:0000313" key="2">
    <source>
        <dbReference type="EMBL" id="PDX70923.1"/>
    </source>
</evidence>
<dbReference type="RefSeq" id="WP_097773966.1">
    <property type="nucleotide sequence ID" value="NZ_CABVEU010000002.1"/>
</dbReference>
<reference evidence="1 4" key="3">
    <citation type="journal article" date="2019" name="Nat. Med.">
        <title>A library of human gut bacterial isolates paired with longitudinal multiomics data enables mechanistic microbiome research.</title>
        <authorList>
            <person name="Poyet M."/>
            <person name="Groussin M."/>
            <person name="Gibbons S.M."/>
            <person name="Avila-Pacheco J."/>
            <person name="Jiang X."/>
            <person name="Kearney S.M."/>
            <person name="Perrotta A.R."/>
            <person name="Berdy B."/>
            <person name="Zhao S."/>
            <person name="Lieberman T.D."/>
            <person name="Swanson P.K."/>
            <person name="Smith M."/>
            <person name="Roesemann S."/>
            <person name="Alexander J.E."/>
            <person name="Rich S.A."/>
            <person name="Livny J."/>
            <person name="Vlamakis H."/>
            <person name="Clish C."/>
            <person name="Bullock K."/>
            <person name="Deik A."/>
            <person name="Scott J."/>
            <person name="Pierce K.A."/>
            <person name="Xavier R.J."/>
            <person name="Alm E.J."/>
        </authorList>
    </citation>
    <scope>NUCLEOTIDE SEQUENCE [LARGE SCALE GENOMIC DNA]</scope>
    <source>
        <strain evidence="1 4">BIOML-A1</strain>
    </source>
</reference>
<organism evidence="2 3">
    <name type="scientific">Faecalibacterium prausnitzii</name>
    <dbReference type="NCBI Taxonomy" id="853"/>
    <lineage>
        <taxon>Bacteria</taxon>
        <taxon>Bacillati</taxon>
        <taxon>Bacillota</taxon>
        <taxon>Clostridia</taxon>
        <taxon>Eubacteriales</taxon>
        <taxon>Oscillospiraceae</taxon>
        <taxon>Faecalibacterium</taxon>
    </lineage>
</organism>
<dbReference type="Proteomes" id="UP000219901">
    <property type="component" value="Unassembled WGS sequence"/>
</dbReference>
<dbReference type="AlphaFoldDB" id="A0A2A6ZVS5"/>
<dbReference type="Proteomes" id="UP000461506">
    <property type="component" value="Unassembled WGS sequence"/>
</dbReference>
<reference evidence="2 3" key="1">
    <citation type="journal article" date="2017" name="Front. Microbiol.">
        <title>New Insights into the Diversity of the Genus Faecalibacterium.</title>
        <authorList>
            <person name="Benevides L."/>
            <person name="Burman S."/>
            <person name="Martin R."/>
            <person name="Robert V."/>
            <person name="Thomas M."/>
            <person name="Miquel S."/>
            <person name="Chain F."/>
            <person name="Sokol H."/>
            <person name="Bermudez-Humaran L.G."/>
            <person name="Morrison M."/>
            <person name="Langella P."/>
            <person name="Azevedo V.A."/>
            <person name="Chatel J.M."/>
            <person name="Soares S."/>
        </authorList>
    </citation>
    <scope>NUCLEOTIDE SEQUENCE [LARGE SCALE GENOMIC DNA]</scope>
    <source>
        <strain evidence="2 3">CNCM I 4546</strain>
    </source>
</reference>
<name>A0A2A6ZVS5_9FIRM</name>
<evidence type="ECO:0000313" key="3">
    <source>
        <dbReference type="Proteomes" id="UP000219901"/>
    </source>
</evidence>
<protein>
    <submittedName>
        <fullName evidence="2">Uncharacterized protein</fullName>
    </submittedName>
</protein>
<evidence type="ECO:0000313" key="1">
    <source>
        <dbReference type="EMBL" id="MSC62442.1"/>
    </source>
</evidence>